<dbReference type="Gene3D" id="3.30.1240.10">
    <property type="match status" value="1"/>
</dbReference>
<evidence type="ECO:0000313" key="2">
    <source>
        <dbReference type="Proteomes" id="UP001596110"/>
    </source>
</evidence>
<dbReference type="InterPro" id="IPR023214">
    <property type="entry name" value="HAD_sf"/>
</dbReference>
<keyword evidence="2" id="KW-1185">Reference proteome</keyword>
<dbReference type="EMBL" id="JBHSOJ010000013">
    <property type="protein sequence ID" value="MFC5630320.1"/>
    <property type="molecule type" value="Genomic_DNA"/>
</dbReference>
<protein>
    <submittedName>
        <fullName evidence="1">Cof-type HAD-IIB family hydrolase</fullName>
        <ecNumber evidence="1">3.1.3.-</ecNumber>
    </submittedName>
</protein>
<dbReference type="RefSeq" id="WP_156807086.1">
    <property type="nucleotide sequence ID" value="NZ_JBHSOJ010000013.1"/>
</dbReference>
<dbReference type="Proteomes" id="UP001596110">
    <property type="component" value="Unassembled WGS sequence"/>
</dbReference>
<keyword evidence="1" id="KW-0378">Hydrolase</keyword>
<dbReference type="InterPro" id="IPR000150">
    <property type="entry name" value="Cof"/>
</dbReference>
<dbReference type="EC" id="3.1.3.-" evidence="1"/>
<comment type="caution">
    <text evidence="1">The sequence shown here is derived from an EMBL/GenBank/DDBJ whole genome shotgun (WGS) entry which is preliminary data.</text>
</comment>
<dbReference type="PANTHER" id="PTHR10000:SF53">
    <property type="entry name" value="5-AMINO-6-(5-PHOSPHO-D-RIBITYLAMINO)URACIL PHOSPHATASE YBJI-RELATED"/>
    <property type="match status" value="1"/>
</dbReference>
<gene>
    <name evidence="1" type="ORF">ACFPQ3_01605</name>
</gene>
<reference evidence="2" key="1">
    <citation type="journal article" date="2019" name="Int. J. Syst. Evol. Microbiol.">
        <title>The Global Catalogue of Microorganisms (GCM) 10K type strain sequencing project: providing services to taxonomists for standard genome sequencing and annotation.</title>
        <authorList>
            <consortium name="The Broad Institute Genomics Platform"/>
            <consortium name="The Broad Institute Genome Sequencing Center for Infectious Disease"/>
            <person name="Wu L."/>
            <person name="Ma J."/>
        </authorList>
    </citation>
    <scope>NUCLEOTIDE SEQUENCE [LARGE SCALE GENOMIC DNA]</scope>
    <source>
        <strain evidence="2">DT43</strain>
    </source>
</reference>
<dbReference type="CDD" id="cd07518">
    <property type="entry name" value="HAD_YbiV-Like"/>
    <property type="match status" value="1"/>
</dbReference>
<dbReference type="PANTHER" id="PTHR10000">
    <property type="entry name" value="PHOSPHOSERINE PHOSPHATASE"/>
    <property type="match status" value="1"/>
</dbReference>
<dbReference type="SFLD" id="SFLDG01140">
    <property type="entry name" value="C2.B:_Phosphomannomutase_and_P"/>
    <property type="match status" value="1"/>
</dbReference>
<name>A0ABW0UBP2_9STRE</name>
<dbReference type="InterPro" id="IPR036412">
    <property type="entry name" value="HAD-like_sf"/>
</dbReference>
<dbReference type="Gene3D" id="3.40.50.1000">
    <property type="entry name" value="HAD superfamily/HAD-like"/>
    <property type="match status" value="1"/>
</dbReference>
<dbReference type="SFLD" id="SFLDG01144">
    <property type="entry name" value="C2.B.4:_PGP_Like"/>
    <property type="match status" value="1"/>
</dbReference>
<dbReference type="NCBIfam" id="TIGR00099">
    <property type="entry name" value="Cof-subfamily"/>
    <property type="match status" value="1"/>
</dbReference>
<organism evidence="1 2">
    <name type="scientific">Streptococcus caledonicus</name>
    <dbReference type="NCBI Taxonomy" id="2614158"/>
    <lineage>
        <taxon>Bacteria</taxon>
        <taxon>Bacillati</taxon>
        <taxon>Bacillota</taxon>
        <taxon>Bacilli</taxon>
        <taxon>Lactobacillales</taxon>
        <taxon>Streptococcaceae</taxon>
        <taxon>Streptococcus</taxon>
    </lineage>
</organism>
<dbReference type="Pfam" id="PF08282">
    <property type="entry name" value="Hydrolase_3"/>
    <property type="match status" value="1"/>
</dbReference>
<dbReference type="SUPFAM" id="SSF56784">
    <property type="entry name" value="HAD-like"/>
    <property type="match status" value="1"/>
</dbReference>
<evidence type="ECO:0000313" key="1">
    <source>
        <dbReference type="EMBL" id="MFC5630320.1"/>
    </source>
</evidence>
<dbReference type="SFLD" id="SFLDS00003">
    <property type="entry name" value="Haloacid_Dehalogenase"/>
    <property type="match status" value="1"/>
</dbReference>
<accession>A0ABW0UBP2</accession>
<sequence length="272" mass="30714">MTIKLIASDMDGTFLDAKGSYDRDRFEKILDALDKRQIPFVVATGNSMPRLEHMFGDLVPRLSFVAENGAYVIDKQEVLVRQVMTPDMVADFLTFFKGKEIDYTITLLGDGDIYLLDDTVFPTFDGIEPEQLELFRERMRFVSDWSEIEGKEIYKMNLVVPENISDKVTTDFNHAFKGRLQAVGSGYGAIDVIIEGCHKAWGLEQLLERYGILPEEVMSFGDSDNDLEMLKHTGESYAMANASDRIKAVAKHIAPNHNDAGVLTTIEHFLWG</sequence>
<dbReference type="GO" id="GO:0016787">
    <property type="term" value="F:hydrolase activity"/>
    <property type="evidence" value="ECO:0007669"/>
    <property type="project" value="UniProtKB-KW"/>
</dbReference>
<proteinExistence type="predicted"/>